<evidence type="ECO:0000256" key="2">
    <source>
        <dbReference type="ARBA" id="ARBA00009477"/>
    </source>
</evidence>
<dbReference type="InterPro" id="IPR058625">
    <property type="entry name" value="MdtA-like_BSH"/>
</dbReference>
<evidence type="ECO:0000313" key="7">
    <source>
        <dbReference type="Proteomes" id="UP000199440"/>
    </source>
</evidence>
<dbReference type="PANTHER" id="PTHR30469">
    <property type="entry name" value="MULTIDRUG RESISTANCE PROTEIN MDTA"/>
    <property type="match status" value="1"/>
</dbReference>
<dbReference type="PANTHER" id="PTHR30469:SF12">
    <property type="entry name" value="MULTIDRUG RESISTANCE PROTEIN MDTA"/>
    <property type="match status" value="1"/>
</dbReference>
<sequence>MSNKKIVGICLAILVGGLAITILIFSTEPEAETEGASIETAMLVEVISAEQGTYEPIIVATGTVQPVEDVTLSPLVSGQVIRRDPAFTPGGFVKKNQVLLQIDPSDYRNTLELRKSELLQSQSTLETEMGRQQIAEQDLQLIADDSLFGDNPLSEGERQLVLRKPQLNAVKATIGGAKASVNQAKLNLSRTTIRAPFDAHILSQNVTEGSQVAQGDNLGRIVGTDYYWVMTTVPVSKLQWLSFPKSDSKKGSPVRIKNSTAWSTDTYREGYLDKQIGALDNQTRLARVLVKVTDPLANEADQEGMPTLMIGTFVEVYIQANPVAEVVRLSRDYIRSNETVWVMKDGKLEIREVDIVLNDDEYAYIRKGLVAGEKVVITDLSTVSSGIGLRTASDTPEKEMKQ</sequence>
<dbReference type="Gene3D" id="2.40.50.100">
    <property type="match status" value="1"/>
</dbReference>
<organism evidence="6 7">
    <name type="scientific">Kriegella aquimaris</name>
    <dbReference type="NCBI Taxonomy" id="192904"/>
    <lineage>
        <taxon>Bacteria</taxon>
        <taxon>Pseudomonadati</taxon>
        <taxon>Bacteroidota</taxon>
        <taxon>Flavobacteriia</taxon>
        <taxon>Flavobacteriales</taxon>
        <taxon>Flavobacteriaceae</taxon>
        <taxon>Kriegella</taxon>
    </lineage>
</organism>
<dbReference type="SUPFAM" id="SSF111369">
    <property type="entry name" value="HlyD-like secretion proteins"/>
    <property type="match status" value="1"/>
</dbReference>
<gene>
    <name evidence="6" type="ORF">SAMN04488514_10674</name>
</gene>
<dbReference type="GO" id="GO:1990281">
    <property type="term" value="C:efflux pump complex"/>
    <property type="evidence" value="ECO:0007669"/>
    <property type="project" value="TreeGrafter"/>
</dbReference>
<proteinExistence type="inferred from homology"/>
<accession>A0A1G9RC37</accession>
<feature type="domain" description="Multidrug resistance protein MdtA-like barrel-sandwich hybrid" evidence="4">
    <location>
        <begin position="69"/>
        <end position="222"/>
    </location>
</feature>
<comment type="similarity">
    <text evidence="2">Belongs to the membrane fusion protein (MFP) (TC 8.A.1) family.</text>
</comment>
<dbReference type="AlphaFoldDB" id="A0A1G9RC37"/>
<evidence type="ECO:0000259" key="4">
    <source>
        <dbReference type="Pfam" id="PF25917"/>
    </source>
</evidence>
<dbReference type="Pfam" id="PF25917">
    <property type="entry name" value="BSH_RND"/>
    <property type="match status" value="1"/>
</dbReference>
<evidence type="ECO:0000256" key="3">
    <source>
        <dbReference type="ARBA" id="ARBA00022448"/>
    </source>
</evidence>
<protein>
    <submittedName>
        <fullName evidence="6">RND family efflux transporter, MFP subunit</fullName>
    </submittedName>
</protein>
<feature type="domain" description="Multidrug resistance protein MdtA-like C-terminal permuted SH3" evidence="5">
    <location>
        <begin position="335"/>
        <end position="380"/>
    </location>
</feature>
<comment type="subcellular location">
    <subcellularLocation>
        <location evidence="1">Cell envelope</location>
    </subcellularLocation>
</comment>
<dbReference type="Gene3D" id="2.40.420.20">
    <property type="match status" value="1"/>
</dbReference>
<name>A0A1G9RC37_9FLAO</name>
<dbReference type="InterPro" id="IPR006143">
    <property type="entry name" value="RND_pump_MFP"/>
</dbReference>
<dbReference type="RefSeq" id="WP_089890017.1">
    <property type="nucleotide sequence ID" value="NZ_FNGV01000006.1"/>
</dbReference>
<keyword evidence="7" id="KW-1185">Reference proteome</keyword>
<dbReference type="Pfam" id="PF25967">
    <property type="entry name" value="RND-MFP_C"/>
    <property type="match status" value="1"/>
</dbReference>
<dbReference type="InterPro" id="IPR058627">
    <property type="entry name" value="MdtA-like_C"/>
</dbReference>
<evidence type="ECO:0000259" key="5">
    <source>
        <dbReference type="Pfam" id="PF25967"/>
    </source>
</evidence>
<dbReference type="EMBL" id="FNGV01000006">
    <property type="protein sequence ID" value="SDM20794.1"/>
    <property type="molecule type" value="Genomic_DNA"/>
</dbReference>
<dbReference type="Proteomes" id="UP000199440">
    <property type="component" value="Unassembled WGS sequence"/>
</dbReference>
<evidence type="ECO:0000256" key="1">
    <source>
        <dbReference type="ARBA" id="ARBA00004196"/>
    </source>
</evidence>
<dbReference type="GO" id="GO:0015562">
    <property type="term" value="F:efflux transmembrane transporter activity"/>
    <property type="evidence" value="ECO:0007669"/>
    <property type="project" value="TreeGrafter"/>
</dbReference>
<dbReference type="OrthoDB" id="9806939at2"/>
<evidence type="ECO:0000313" key="6">
    <source>
        <dbReference type="EMBL" id="SDM20794.1"/>
    </source>
</evidence>
<keyword evidence="3" id="KW-0813">Transport</keyword>
<dbReference type="Gene3D" id="2.40.30.170">
    <property type="match status" value="1"/>
</dbReference>
<reference evidence="6 7" key="1">
    <citation type="submission" date="2016-10" db="EMBL/GenBank/DDBJ databases">
        <authorList>
            <person name="de Groot N.N."/>
        </authorList>
    </citation>
    <scope>NUCLEOTIDE SEQUENCE [LARGE SCALE GENOMIC DNA]</scope>
    <source>
        <strain evidence="6 7">DSM 19886</strain>
    </source>
</reference>
<dbReference type="Gene3D" id="1.10.287.470">
    <property type="entry name" value="Helix hairpin bin"/>
    <property type="match status" value="1"/>
</dbReference>
<dbReference type="NCBIfam" id="TIGR01730">
    <property type="entry name" value="RND_mfp"/>
    <property type="match status" value="1"/>
</dbReference>
<dbReference type="STRING" id="192904.SAMN04488514_10674"/>